<keyword evidence="2" id="KW-1185">Reference proteome</keyword>
<evidence type="ECO:0000313" key="2">
    <source>
        <dbReference type="Proteomes" id="UP000184609"/>
    </source>
</evidence>
<sequence length="404" mass="46572">MNYQIRLPFRIFLFFLIIGCSEKAEESQSTKEVQAVLRPVGLTKLPTGSTMGFLTSSISYKWDEENKEGVISIYNVANNSILNFKEDNPIDYQEIILEEDGPNSVGNLGLLASHLYHNKDSIFIYNNPLGKLFLINTKGSLIDSYLITDYKSKENFPAPFPSTLRPFFQVNNSILIPCGINNYLDKYTNYPSTLSLDLKTKKISYNSVYPEIYDQAFWGVSFKWDTGLAINYSKAQIIFNYPISNELYISDLSFTESKAINISSKYFDSPQPFSSNPKAYLDINKKFDYKSMENEAMSHSDFAGILYDEFNNVYYRIVYLRPNLEEIKAGNKAPNFSIITLDENLQKIGEDFFDQKTYDNSMIFVSSKGLNIARKDLFYENEELIQFEVFTPKKNKTQFNKKKL</sequence>
<dbReference type="EMBL" id="FRXN01000008">
    <property type="protein sequence ID" value="SHO65366.1"/>
    <property type="molecule type" value="Genomic_DNA"/>
</dbReference>
<dbReference type="STRING" id="1073327.SAMN04488108_4027"/>
<dbReference type="Proteomes" id="UP000184609">
    <property type="component" value="Unassembled WGS sequence"/>
</dbReference>
<organism evidence="1 2">
    <name type="scientific">Algoriphagus zhangzhouensis</name>
    <dbReference type="NCBI Taxonomy" id="1073327"/>
    <lineage>
        <taxon>Bacteria</taxon>
        <taxon>Pseudomonadati</taxon>
        <taxon>Bacteroidota</taxon>
        <taxon>Cytophagia</taxon>
        <taxon>Cytophagales</taxon>
        <taxon>Cyclobacteriaceae</taxon>
        <taxon>Algoriphagus</taxon>
    </lineage>
</organism>
<protein>
    <recommendedName>
        <fullName evidence="3">DUF4221 domain-containing protein</fullName>
    </recommendedName>
</protein>
<accession>A0A1M7ZL13</accession>
<dbReference type="AlphaFoldDB" id="A0A1M7ZL13"/>
<reference evidence="2" key="1">
    <citation type="submission" date="2016-12" db="EMBL/GenBank/DDBJ databases">
        <authorList>
            <person name="Varghese N."/>
            <person name="Submissions S."/>
        </authorList>
    </citation>
    <scope>NUCLEOTIDE SEQUENCE [LARGE SCALE GENOMIC DNA]</scope>
    <source>
        <strain evidence="2">DSM 25035</strain>
    </source>
</reference>
<evidence type="ECO:0008006" key="3">
    <source>
        <dbReference type="Google" id="ProtNLM"/>
    </source>
</evidence>
<dbReference type="RefSeq" id="WP_073573628.1">
    <property type="nucleotide sequence ID" value="NZ_FRXN01000008.1"/>
</dbReference>
<name>A0A1M7ZL13_9BACT</name>
<dbReference type="OrthoDB" id="828261at2"/>
<proteinExistence type="predicted"/>
<evidence type="ECO:0000313" key="1">
    <source>
        <dbReference type="EMBL" id="SHO65366.1"/>
    </source>
</evidence>
<gene>
    <name evidence="1" type="ORF">SAMN04488108_4027</name>
</gene>